<gene>
    <name evidence="10" type="ORF">ACFFK0_10500</name>
</gene>
<keyword evidence="11" id="KW-1185">Reference proteome</keyword>
<evidence type="ECO:0000256" key="1">
    <source>
        <dbReference type="ARBA" id="ARBA00004236"/>
    </source>
</evidence>
<dbReference type="SMART" id="SM00283">
    <property type="entry name" value="MA"/>
    <property type="match status" value="1"/>
</dbReference>
<dbReference type="CDD" id="cd06225">
    <property type="entry name" value="HAMP"/>
    <property type="match status" value="1"/>
</dbReference>
<evidence type="ECO:0000313" key="11">
    <source>
        <dbReference type="Proteomes" id="UP001589776"/>
    </source>
</evidence>
<evidence type="ECO:0000256" key="3">
    <source>
        <dbReference type="ARBA" id="ARBA00023136"/>
    </source>
</evidence>
<sequence>MKIKTLIKVVGISFIGIIIVLFTCIRFLQMSFEATQESEKEQAELKQLGINLADASDYLTDQARRYVVFGDKKFYDSYWKEVNETKTRDHVIERLKELRAPQSELAYLEEAKKNSDALIATEDAAMKAVAAGDLKKAQQFMFDDNYDKNKTIIMAPIAKFQEAMNDRAEKATEAQVSRFYVSLYTVFVVLGVTALMMLTAVALIYIKFKPLAAINVKLKELSTSEGDLTARLTINSKDEIGEVAQSFDHMLQNLHSLILEVKTTAIHISSASEQLSSSAEQTSQATDLIAASVEEVAAGSQKQVKDAKDVVTAVSEISRGMDQVAKSIQTVADLSSTATAQAGSGVQIANKTVAQMIAAREKIDLTSQVVNSLGVKSEEIGHILDLIADIANQTNLLALNASIEAARAGEHGRGFAIV</sequence>
<dbReference type="Proteomes" id="UP001589776">
    <property type="component" value="Unassembled WGS sequence"/>
</dbReference>
<dbReference type="PRINTS" id="PR00260">
    <property type="entry name" value="CHEMTRNSDUCR"/>
</dbReference>
<name>A0ABV6DJR6_9BACL</name>
<dbReference type="Pfam" id="PF00015">
    <property type="entry name" value="MCPsignal"/>
    <property type="match status" value="1"/>
</dbReference>
<keyword evidence="7" id="KW-1133">Transmembrane helix</keyword>
<feature type="transmembrane region" description="Helical" evidence="7">
    <location>
        <begin position="179"/>
        <end position="206"/>
    </location>
</feature>
<evidence type="ECO:0000256" key="6">
    <source>
        <dbReference type="PROSITE-ProRule" id="PRU00284"/>
    </source>
</evidence>
<evidence type="ECO:0000259" key="8">
    <source>
        <dbReference type="PROSITE" id="PS50111"/>
    </source>
</evidence>
<comment type="subcellular location">
    <subcellularLocation>
        <location evidence="1">Cell membrane</location>
    </subcellularLocation>
</comment>
<comment type="similarity">
    <text evidence="5">Belongs to the methyl-accepting chemotaxis (MCP) protein family.</text>
</comment>
<dbReference type="InterPro" id="IPR003660">
    <property type="entry name" value="HAMP_dom"/>
</dbReference>
<proteinExistence type="inferred from homology"/>
<reference evidence="10 11" key="1">
    <citation type="submission" date="2024-09" db="EMBL/GenBank/DDBJ databases">
        <authorList>
            <person name="Sun Q."/>
            <person name="Mori K."/>
        </authorList>
    </citation>
    <scope>NUCLEOTIDE SEQUENCE [LARGE SCALE GENOMIC DNA]</scope>
    <source>
        <strain evidence="10 11">CCM 7759</strain>
    </source>
</reference>
<feature type="domain" description="Methyl-accepting transducer" evidence="8">
    <location>
        <begin position="278"/>
        <end position="418"/>
    </location>
</feature>
<evidence type="ECO:0000313" key="10">
    <source>
        <dbReference type="EMBL" id="MFC0212891.1"/>
    </source>
</evidence>
<dbReference type="Gene3D" id="6.10.340.10">
    <property type="match status" value="1"/>
</dbReference>
<keyword evidence="2" id="KW-1003">Cell membrane</keyword>
<feature type="transmembrane region" description="Helical" evidence="7">
    <location>
        <begin position="6"/>
        <end position="28"/>
    </location>
</feature>
<dbReference type="Gene3D" id="1.10.287.950">
    <property type="entry name" value="Methyl-accepting chemotaxis protein"/>
    <property type="match status" value="1"/>
</dbReference>
<dbReference type="SUPFAM" id="SSF58104">
    <property type="entry name" value="Methyl-accepting chemotaxis protein (MCP) signaling domain"/>
    <property type="match status" value="1"/>
</dbReference>
<dbReference type="EMBL" id="JBHLWN010000039">
    <property type="protein sequence ID" value="MFC0212891.1"/>
    <property type="molecule type" value="Genomic_DNA"/>
</dbReference>
<evidence type="ECO:0000256" key="4">
    <source>
        <dbReference type="ARBA" id="ARBA00023224"/>
    </source>
</evidence>
<evidence type="ECO:0000256" key="5">
    <source>
        <dbReference type="ARBA" id="ARBA00029447"/>
    </source>
</evidence>
<dbReference type="InterPro" id="IPR004090">
    <property type="entry name" value="Chemotax_Me-accpt_rcpt"/>
</dbReference>
<dbReference type="PANTHER" id="PTHR32089:SF112">
    <property type="entry name" value="LYSOZYME-LIKE PROTEIN-RELATED"/>
    <property type="match status" value="1"/>
</dbReference>
<accession>A0ABV6DJR6</accession>
<comment type="caution">
    <text evidence="10">The sequence shown here is derived from an EMBL/GenBank/DDBJ whole genome shotgun (WGS) entry which is preliminary data.</text>
</comment>
<keyword evidence="4 6" id="KW-0807">Transducer</keyword>
<dbReference type="Pfam" id="PF00672">
    <property type="entry name" value="HAMP"/>
    <property type="match status" value="1"/>
</dbReference>
<organism evidence="10 11">
    <name type="scientific">Paenibacillus chartarius</name>
    <dbReference type="NCBI Taxonomy" id="747481"/>
    <lineage>
        <taxon>Bacteria</taxon>
        <taxon>Bacillati</taxon>
        <taxon>Bacillota</taxon>
        <taxon>Bacilli</taxon>
        <taxon>Bacillales</taxon>
        <taxon>Paenibacillaceae</taxon>
        <taxon>Paenibacillus</taxon>
    </lineage>
</organism>
<evidence type="ECO:0000256" key="7">
    <source>
        <dbReference type="SAM" id="Phobius"/>
    </source>
</evidence>
<dbReference type="SMART" id="SM00304">
    <property type="entry name" value="HAMP"/>
    <property type="match status" value="1"/>
</dbReference>
<keyword evidence="3 7" id="KW-0472">Membrane</keyword>
<feature type="domain" description="HAMP" evidence="9">
    <location>
        <begin position="209"/>
        <end position="259"/>
    </location>
</feature>
<evidence type="ECO:0000256" key="2">
    <source>
        <dbReference type="ARBA" id="ARBA00022475"/>
    </source>
</evidence>
<dbReference type="PROSITE" id="PS50885">
    <property type="entry name" value="HAMP"/>
    <property type="match status" value="1"/>
</dbReference>
<keyword evidence="7" id="KW-0812">Transmembrane</keyword>
<dbReference type="PANTHER" id="PTHR32089">
    <property type="entry name" value="METHYL-ACCEPTING CHEMOTAXIS PROTEIN MCPB"/>
    <property type="match status" value="1"/>
</dbReference>
<protein>
    <submittedName>
        <fullName evidence="10">Methyl-accepting chemotaxis protein</fullName>
    </submittedName>
</protein>
<evidence type="ECO:0000259" key="9">
    <source>
        <dbReference type="PROSITE" id="PS50885"/>
    </source>
</evidence>
<dbReference type="InterPro" id="IPR004089">
    <property type="entry name" value="MCPsignal_dom"/>
</dbReference>
<dbReference type="RefSeq" id="WP_377470124.1">
    <property type="nucleotide sequence ID" value="NZ_JBHLWN010000039.1"/>
</dbReference>
<dbReference type="PROSITE" id="PS50111">
    <property type="entry name" value="CHEMOTAXIS_TRANSDUC_2"/>
    <property type="match status" value="1"/>
</dbReference>